<dbReference type="Pfam" id="PF02803">
    <property type="entry name" value="Thiolase_C"/>
    <property type="match status" value="1"/>
</dbReference>
<dbReference type="EC" id="2.3.1.9" evidence="6"/>
<dbReference type="FunFam" id="3.40.47.10:FF:000010">
    <property type="entry name" value="Acetyl-CoA acetyltransferase (Thiolase)"/>
    <property type="match status" value="1"/>
</dbReference>
<evidence type="ECO:0000259" key="5">
    <source>
        <dbReference type="Pfam" id="PF02803"/>
    </source>
</evidence>
<dbReference type="PANTHER" id="PTHR18919">
    <property type="entry name" value="ACETYL-COA C-ACYLTRANSFERASE"/>
    <property type="match status" value="1"/>
</dbReference>
<dbReference type="EC" id="2.3.1.16" evidence="6"/>
<feature type="domain" description="Thiolase N-terminal" evidence="4">
    <location>
        <begin position="75"/>
        <end position="298"/>
    </location>
</feature>
<proteinExistence type="inferred from homology"/>
<evidence type="ECO:0000313" key="6">
    <source>
        <dbReference type="EMBL" id="KUG21697.1"/>
    </source>
</evidence>
<sequence length="429" mass="45915">MKEVVIISGARTAVGEFGGSLKDVKVVDIGALVMKEAMKRAGLRPAIDDFHKSCRADALGNFDMTDINKKYYDFDASLKPVYVDEVIMGNVLQGGLGQNSARQACIYAGFPEETNAYTVNKVCASGMKAIALAAQAIQSGNAEIIVAGGMEVMSNAPFAVPQARWGYRMSMPFSQITDLMVYDGLYEIFNGYHMGMTAENIAALYKISRQQQDEFAFQSHQRARAANASGAVADEIVSVVIPQKKGDPKVFKVDERPMDTSLEKMGKLATVFKKDGTVTAGNASGINDGAAAVLVMSAEKAKELKLQPLAKISGFASGGVDPAYMGLGPIPATRKLFKKLNLTVKDIDLFELNEAFAVQALACMKELEVDTEKCNLNGGAVSLGHPIGCSGARITYTLAMQMKKKNLKRGLASLCIGGGQGMSMVLERV</sequence>
<dbReference type="InterPro" id="IPR020617">
    <property type="entry name" value="Thiolase_C"/>
</dbReference>
<dbReference type="PANTHER" id="PTHR18919:SF107">
    <property type="entry name" value="ACETYL-COA ACETYLTRANSFERASE, CYTOSOLIC"/>
    <property type="match status" value="1"/>
</dbReference>
<evidence type="ECO:0000256" key="2">
    <source>
        <dbReference type="ARBA" id="ARBA00022679"/>
    </source>
</evidence>
<dbReference type="Pfam" id="PF00108">
    <property type="entry name" value="Thiolase_N"/>
    <property type="match status" value="2"/>
</dbReference>
<dbReference type="InterPro" id="IPR020613">
    <property type="entry name" value="Thiolase_CS"/>
</dbReference>
<feature type="domain" description="Thiolase N-terminal" evidence="4">
    <location>
        <begin position="4"/>
        <end position="46"/>
    </location>
</feature>
<evidence type="ECO:0000256" key="1">
    <source>
        <dbReference type="ARBA" id="ARBA00010982"/>
    </source>
</evidence>
<feature type="domain" description="Thiolase C-terminal" evidence="5">
    <location>
        <begin position="306"/>
        <end position="428"/>
    </location>
</feature>
<keyword evidence="3 6" id="KW-0012">Acyltransferase</keyword>
<dbReference type="PIRSF" id="PIRSF000429">
    <property type="entry name" value="Ac-CoA_Ac_transf"/>
    <property type="match status" value="1"/>
</dbReference>
<dbReference type="InterPro" id="IPR020610">
    <property type="entry name" value="Thiolase_AS"/>
</dbReference>
<dbReference type="Gene3D" id="3.40.47.10">
    <property type="match status" value="1"/>
</dbReference>
<dbReference type="InterPro" id="IPR020616">
    <property type="entry name" value="Thiolase_N"/>
</dbReference>
<dbReference type="PROSITE" id="PS00737">
    <property type="entry name" value="THIOLASE_2"/>
    <property type="match status" value="1"/>
</dbReference>
<comment type="caution">
    <text evidence="6">The sequence shown here is derived from an EMBL/GenBank/DDBJ whole genome shotgun (WGS) entry which is preliminary data.</text>
</comment>
<dbReference type="PROSITE" id="PS00099">
    <property type="entry name" value="THIOLASE_3"/>
    <property type="match status" value="1"/>
</dbReference>
<protein>
    <submittedName>
        <fullName evidence="6">3-ketoacyl-coa thiolase</fullName>
        <ecNumber evidence="6">2.3.1.16</ecNumber>
        <ecNumber evidence="6">2.3.1.9</ecNumber>
    </submittedName>
</protein>
<gene>
    <name evidence="6" type="ORF">ASZ90_008543</name>
</gene>
<dbReference type="CDD" id="cd00751">
    <property type="entry name" value="thiolase"/>
    <property type="match status" value="1"/>
</dbReference>
<dbReference type="PROSITE" id="PS00098">
    <property type="entry name" value="THIOLASE_1"/>
    <property type="match status" value="1"/>
</dbReference>
<dbReference type="InterPro" id="IPR020615">
    <property type="entry name" value="Thiolase_acyl_enz_int_AS"/>
</dbReference>
<dbReference type="EMBL" id="LNQE01001031">
    <property type="protein sequence ID" value="KUG21697.1"/>
    <property type="molecule type" value="Genomic_DNA"/>
</dbReference>
<dbReference type="InterPro" id="IPR002155">
    <property type="entry name" value="Thiolase"/>
</dbReference>
<dbReference type="SUPFAM" id="SSF53901">
    <property type="entry name" value="Thiolase-like"/>
    <property type="match status" value="3"/>
</dbReference>
<evidence type="ECO:0000256" key="3">
    <source>
        <dbReference type="ARBA" id="ARBA00023315"/>
    </source>
</evidence>
<comment type="similarity">
    <text evidence="1">Belongs to the thiolase-like superfamily. Thiolase family.</text>
</comment>
<name>A0A0W8FLT4_9ZZZZ</name>
<reference evidence="6" key="1">
    <citation type="journal article" date="2015" name="Proc. Natl. Acad. Sci. U.S.A.">
        <title>Networks of energetic and metabolic interactions define dynamics in microbial communities.</title>
        <authorList>
            <person name="Embree M."/>
            <person name="Liu J.K."/>
            <person name="Al-Bassam M.M."/>
            <person name="Zengler K."/>
        </authorList>
    </citation>
    <scope>NUCLEOTIDE SEQUENCE</scope>
</reference>
<evidence type="ECO:0000259" key="4">
    <source>
        <dbReference type="Pfam" id="PF00108"/>
    </source>
</evidence>
<dbReference type="NCBIfam" id="TIGR01930">
    <property type="entry name" value="AcCoA-C-Actrans"/>
    <property type="match status" value="1"/>
</dbReference>
<dbReference type="GO" id="GO:0003985">
    <property type="term" value="F:acetyl-CoA C-acetyltransferase activity"/>
    <property type="evidence" value="ECO:0007669"/>
    <property type="project" value="UniProtKB-EC"/>
</dbReference>
<organism evidence="6">
    <name type="scientific">hydrocarbon metagenome</name>
    <dbReference type="NCBI Taxonomy" id="938273"/>
    <lineage>
        <taxon>unclassified sequences</taxon>
        <taxon>metagenomes</taxon>
        <taxon>ecological metagenomes</taxon>
    </lineage>
</organism>
<dbReference type="InterPro" id="IPR016039">
    <property type="entry name" value="Thiolase-like"/>
</dbReference>
<accession>A0A0W8FLT4</accession>
<keyword evidence="2 6" id="KW-0808">Transferase</keyword>
<dbReference type="AlphaFoldDB" id="A0A0W8FLT4"/>